<evidence type="ECO:0000313" key="1">
    <source>
        <dbReference type="EMBL" id="AHH19272.1"/>
    </source>
</evidence>
<accession>W5TJ55</accession>
<dbReference type="Pfam" id="PF06224">
    <property type="entry name" value="AlkZ-like"/>
    <property type="match status" value="1"/>
</dbReference>
<dbReference type="AlphaFoldDB" id="W5TJ55"/>
<protein>
    <recommendedName>
        <fullName evidence="3">Winged helix-turn-helix domain-containing protein</fullName>
    </recommendedName>
</protein>
<dbReference type="InterPro" id="IPR009351">
    <property type="entry name" value="AlkZ-like"/>
</dbReference>
<proteinExistence type="predicted"/>
<reference evidence="1 2" key="1">
    <citation type="journal article" date="2014" name="Appl. Environ. Microbiol.">
        <title>Insights into the Microbial Degradation of Rubber and Gutta-Percha by Analysis of the Complete Genome of Nocardia nova SH22a.</title>
        <authorList>
            <person name="Luo Q."/>
            <person name="Hiessl S."/>
            <person name="Poehlein A."/>
            <person name="Daniel R."/>
            <person name="Steinbuchel A."/>
        </authorList>
    </citation>
    <scope>NUCLEOTIDE SEQUENCE [LARGE SCALE GENOMIC DNA]</scope>
    <source>
        <strain evidence="1">SH22a</strain>
    </source>
</reference>
<organism evidence="1 2">
    <name type="scientific">Nocardia nova SH22a</name>
    <dbReference type="NCBI Taxonomy" id="1415166"/>
    <lineage>
        <taxon>Bacteria</taxon>
        <taxon>Bacillati</taxon>
        <taxon>Actinomycetota</taxon>
        <taxon>Actinomycetes</taxon>
        <taxon>Mycobacteriales</taxon>
        <taxon>Nocardiaceae</taxon>
        <taxon>Nocardia</taxon>
    </lineage>
</organism>
<name>W5TJ55_9NOCA</name>
<dbReference type="STRING" id="1415166.NONO_c44880"/>
<sequence length="423" mass="47608">MRTITVAVARRAALAAQGFGTVRDRGGASPTRRSVLGAVRNTKLLQLDSVAAVVRAHYAPVFARIGGYDRDLLDGTVWDDSARRPRRLVEYWAHEAALIPVEDWPLFRWRMDRFRNGRWGGAQRVVAANPDLPDRVLAAIGERGAGTAAEVEQHLELKRARRKDHWGWNHSDTKVVCELLFATGELSVDKRVGFQRHYDLAERVLPEDVVRTRIEEPDAVRELVLRAADALGVGTEADLRDYYRLHRRQCEPALAELIDAGEIEEIRVEGWDRPAYLRAGARIPRRIQGAALLCPFDPLIFFRPRAERLFDFHYRIEIYTPEHKRVHGYYVFPFLLDGELVARVDLRADRATGRLHVPGAFAEPDRPAGRIAAELADALAELAEWLDLDTVVVGDRGDLAAALRGAVAARRRSPARVTVAERV</sequence>
<evidence type="ECO:0000313" key="2">
    <source>
        <dbReference type="Proteomes" id="UP000019150"/>
    </source>
</evidence>
<dbReference type="RefSeq" id="WP_025350678.1">
    <property type="nucleotide sequence ID" value="NZ_CP006850.1"/>
</dbReference>
<dbReference type="OrthoDB" id="9787207at2"/>
<gene>
    <name evidence="1" type="ORF">NONO_c44880</name>
</gene>
<dbReference type="PANTHER" id="PTHR30528:SF0">
    <property type="entry name" value="CYTOPLASMIC PROTEIN"/>
    <property type="match status" value="1"/>
</dbReference>
<dbReference type="EMBL" id="CP006850">
    <property type="protein sequence ID" value="AHH19272.1"/>
    <property type="molecule type" value="Genomic_DNA"/>
</dbReference>
<keyword evidence="2" id="KW-1185">Reference proteome</keyword>
<dbReference type="PANTHER" id="PTHR30528">
    <property type="entry name" value="CYTOPLASMIC PROTEIN"/>
    <property type="match status" value="1"/>
</dbReference>
<evidence type="ECO:0008006" key="3">
    <source>
        <dbReference type="Google" id="ProtNLM"/>
    </source>
</evidence>
<dbReference type="PATRIC" id="fig|1415166.3.peg.4612"/>
<dbReference type="HOGENOM" id="CLU_043035_1_0_11"/>
<dbReference type="Proteomes" id="UP000019150">
    <property type="component" value="Chromosome"/>
</dbReference>
<dbReference type="eggNOG" id="COG3214">
    <property type="taxonomic scope" value="Bacteria"/>
</dbReference>
<dbReference type="KEGG" id="nno:NONO_c44880"/>